<dbReference type="AlphaFoldDB" id="A0A1X7FAH8"/>
<evidence type="ECO:0000313" key="1">
    <source>
        <dbReference type="EMBL" id="SMF48409.1"/>
    </source>
</evidence>
<reference evidence="2" key="1">
    <citation type="submission" date="2017-04" db="EMBL/GenBank/DDBJ databases">
        <authorList>
            <person name="Varghese N."/>
            <person name="Submissions S."/>
        </authorList>
    </citation>
    <scope>NUCLEOTIDE SEQUENCE [LARGE SCALE GENOMIC DNA]</scope>
    <source>
        <strain evidence="2">Ballard 720</strain>
    </source>
</reference>
<gene>
    <name evidence="1" type="ORF">SAMN06295900_10854</name>
</gene>
<dbReference type="OrthoDB" id="8689594at2"/>
<keyword evidence="2" id="KW-1185">Reference proteome</keyword>
<organism evidence="1 2">
    <name type="scientific">Trinickia caryophylli</name>
    <name type="common">Paraburkholderia caryophylli</name>
    <dbReference type="NCBI Taxonomy" id="28094"/>
    <lineage>
        <taxon>Bacteria</taxon>
        <taxon>Pseudomonadati</taxon>
        <taxon>Pseudomonadota</taxon>
        <taxon>Betaproteobacteria</taxon>
        <taxon>Burkholderiales</taxon>
        <taxon>Burkholderiaceae</taxon>
        <taxon>Trinickia</taxon>
    </lineage>
</organism>
<accession>A0A1X7FAH8</accession>
<dbReference type="STRING" id="28094.SAMN06295900_10854"/>
<dbReference type="EMBL" id="FXAH01000008">
    <property type="protein sequence ID" value="SMF48409.1"/>
    <property type="molecule type" value="Genomic_DNA"/>
</dbReference>
<evidence type="ECO:0000313" key="2">
    <source>
        <dbReference type="Proteomes" id="UP000192911"/>
    </source>
</evidence>
<protein>
    <submittedName>
        <fullName evidence="1">Uncharacterized protein</fullName>
    </submittedName>
</protein>
<name>A0A1X7FAH8_TRICW</name>
<dbReference type="RefSeq" id="WP_085228406.1">
    <property type="nucleotide sequence ID" value="NZ_BSQD01000010.1"/>
</dbReference>
<sequence>MPGKLNVAFWNYDVTRLLTEGTVRIEGVEASFHSVRIVPEIFEAMIRRRAYDVSELGMTYFLRTFHHEWHSPFVAIPVFLASRFGMGQSTSTIIRCILS</sequence>
<dbReference type="GeneID" id="95550218"/>
<dbReference type="Proteomes" id="UP000192911">
    <property type="component" value="Unassembled WGS sequence"/>
</dbReference>
<proteinExistence type="predicted"/>